<dbReference type="PANTHER" id="PTHR34709:SF28">
    <property type="entry name" value="OS08G0272601 PROTEIN"/>
    <property type="match status" value="1"/>
</dbReference>
<dbReference type="Gene3D" id="3.80.10.10">
    <property type="entry name" value="Ribonuclease Inhibitor"/>
    <property type="match status" value="1"/>
</dbReference>
<keyword evidence="2" id="KW-1185">Reference proteome</keyword>
<dbReference type="EMBL" id="CP144751">
    <property type="protein sequence ID" value="WVZ87132.1"/>
    <property type="molecule type" value="Genomic_DNA"/>
</dbReference>
<dbReference type="AlphaFoldDB" id="A0AAQ3X7R9"/>
<dbReference type="InterPro" id="IPR032675">
    <property type="entry name" value="LRR_dom_sf"/>
</dbReference>
<sequence length="234" mass="25786">MTPDAAAVENLAISFVVGDCGFFRLAKKLLPRSTRAAQGWIRYAMQNAVKSFVLELVGLPAYRHLAGRVSGEEEEAMMMNLSELPCSAKLKTLRWNLSGVRLQLPASATFTSLVDLSLERIELAAGSAPLLSRLVSSACCPRLQKLKLTKLKLGTLNEIEVLIEAGALLELSCNEIKGDRWNDLSLELRTPSLRVLRMVHCYAQALRISAPRLEELVLEDLPDEIHVDGIMADC</sequence>
<evidence type="ECO:0000313" key="1">
    <source>
        <dbReference type="EMBL" id="WVZ87132.1"/>
    </source>
</evidence>
<accession>A0AAQ3X7R9</accession>
<dbReference type="Proteomes" id="UP001341281">
    <property type="component" value="Chromosome 07"/>
</dbReference>
<dbReference type="SUPFAM" id="SSF52058">
    <property type="entry name" value="L domain-like"/>
    <property type="match status" value="1"/>
</dbReference>
<reference evidence="1 2" key="1">
    <citation type="submission" date="2024-02" db="EMBL/GenBank/DDBJ databases">
        <title>High-quality chromosome-scale genome assembly of Pensacola bahiagrass (Paspalum notatum Flugge var. saurae).</title>
        <authorList>
            <person name="Vega J.M."/>
            <person name="Podio M."/>
            <person name="Orjuela J."/>
            <person name="Siena L.A."/>
            <person name="Pessino S.C."/>
            <person name="Combes M.C."/>
            <person name="Mariac C."/>
            <person name="Albertini E."/>
            <person name="Pupilli F."/>
            <person name="Ortiz J.P.A."/>
            <person name="Leblanc O."/>
        </authorList>
    </citation>
    <scope>NUCLEOTIDE SEQUENCE [LARGE SCALE GENOMIC DNA]</scope>
    <source>
        <strain evidence="1">R1</strain>
        <tissue evidence="1">Leaf</tissue>
    </source>
</reference>
<proteinExistence type="predicted"/>
<organism evidence="1 2">
    <name type="scientific">Paspalum notatum var. saurae</name>
    <dbReference type="NCBI Taxonomy" id="547442"/>
    <lineage>
        <taxon>Eukaryota</taxon>
        <taxon>Viridiplantae</taxon>
        <taxon>Streptophyta</taxon>
        <taxon>Embryophyta</taxon>
        <taxon>Tracheophyta</taxon>
        <taxon>Spermatophyta</taxon>
        <taxon>Magnoliopsida</taxon>
        <taxon>Liliopsida</taxon>
        <taxon>Poales</taxon>
        <taxon>Poaceae</taxon>
        <taxon>PACMAD clade</taxon>
        <taxon>Panicoideae</taxon>
        <taxon>Andropogonodae</taxon>
        <taxon>Paspaleae</taxon>
        <taxon>Paspalinae</taxon>
        <taxon>Paspalum</taxon>
    </lineage>
</organism>
<dbReference type="PANTHER" id="PTHR34709">
    <property type="entry name" value="OS10G0396666 PROTEIN"/>
    <property type="match status" value="1"/>
</dbReference>
<name>A0AAQ3X7R9_PASNO</name>
<dbReference type="InterPro" id="IPR055312">
    <property type="entry name" value="FBL15-like"/>
</dbReference>
<evidence type="ECO:0000313" key="2">
    <source>
        <dbReference type="Proteomes" id="UP001341281"/>
    </source>
</evidence>
<protein>
    <submittedName>
        <fullName evidence="1">Uncharacterized protein</fullName>
    </submittedName>
</protein>
<gene>
    <name evidence="1" type="ORF">U9M48_033824</name>
</gene>